<keyword evidence="2" id="KW-0472">Membrane</keyword>
<sequence length="204" mass="23352">MLEFITYCLMIIILVLSILVISNKNPVHSVLFLIFTFFCSAGIMILLEAEYIAMTTIVVYVGAVVILFLFVIMMLDVDTKSLRVSVSNVKSYSIISSLAFLGAFFYILYKSEIKYNILSINHNKNLKLFKNSLRYIGEKLYTNYMFEFQIAGLLLFLAMIGSITLILRKPKDNVKKQDIIEQVMRNKNESLELVDVKSRSGVKI</sequence>
<feature type="transmembrane region" description="Helical" evidence="2">
    <location>
        <begin position="148"/>
        <end position="167"/>
    </location>
</feature>
<keyword evidence="2" id="KW-0874">Quinone</keyword>
<evidence type="ECO:0000256" key="2">
    <source>
        <dbReference type="RuleBase" id="RU004429"/>
    </source>
</evidence>
<dbReference type="PANTHER" id="PTHR33269:SF17">
    <property type="entry name" value="NADH-UBIQUINONE OXIDOREDUCTASE CHAIN 6"/>
    <property type="match status" value="1"/>
</dbReference>
<dbReference type="InterPro" id="IPR001457">
    <property type="entry name" value="NADH_UbQ/plastoQ_OxRdtase_su6"/>
</dbReference>
<evidence type="ECO:0000313" key="4">
    <source>
        <dbReference type="Proteomes" id="UP000279470"/>
    </source>
</evidence>
<organism evidence="3 4">
    <name type="scientific">Candidatus Aquarickettsia rohweri</name>
    <dbReference type="NCBI Taxonomy" id="2602574"/>
    <lineage>
        <taxon>Bacteria</taxon>
        <taxon>Pseudomonadati</taxon>
        <taxon>Pseudomonadota</taxon>
        <taxon>Alphaproteobacteria</taxon>
        <taxon>Rickettsiales</taxon>
        <taxon>Candidatus Midichloriaceae</taxon>
        <taxon>Candidatus Aquarickettsia</taxon>
    </lineage>
</organism>
<dbReference type="GO" id="GO:0008137">
    <property type="term" value="F:NADH dehydrogenase (ubiquinone) activity"/>
    <property type="evidence" value="ECO:0007669"/>
    <property type="project" value="UniProtKB-UniRule"/>
</dbReference>
<dbReference type="GO" id="GO:0005886">
    <property type="term" value="C:plasma membrane"/>
    <property type="evidence" value="ECO:0007669"/>
    <property type="project" value="UniProtKB-SubCell"/>
</dbReference>
<keyword evidence="2" id="KW-0812">Transmembrane</keyword>
<comment type="caution">
    <text evidence="3">The sequence shown here is derived from an EMBL/GenBank/DDBJ whole genome shotgun (WGS) entry which is preliminary data.</text>
</comment>
<dbReference type="Gene3D" id="1.20.120.1200">
    <property type="entry name" value="NADH-ubiquinone/plastoquinone oxidoreductase chain 6, subunit NuoJ"/>
    <property type="match status" value="1"/>
</dbReference>
<proteinExistence type="inferred from homology"/>
<dbReference type="AlphaFoldDB" id="A0A429XEU6"/>
<dbReference type="GO" id="GO:0016491">
    <property type="term" value="F:oxidoreductase activity"/>
    <property type="evidence" value="ECO:0007669"/>
    <property type="project" value="UniProtKB-KW"/>
</dbReference>
<evidence type="ECO:0000256" key="1">
    <source>
        <dbReference type="ARBA" id="ARBA00005698"/>
    </source>
</evidence>
<comment type="catalytic activity">
    <reaction evidence="2">
        <text>a quinone + NADH + 5 H(+)(in) = a quinol + NAD(+) + 4 H(+)(out)</text>
        <dbReference type="Rhea" id="RHEA:57888"/>
        <dbReference type="ChEBI" id="CHEBI:15378"/>
        <dbReference type="ChEBI" id="CHEBI:24646"/>
        <dbReference type="ChEBI" id="CHEBI:57540"/>
        <dbReference type="ChEBI" id="CHEBI:57945"/>
        <dbReference type="ChEBI" id="CHEBI:132124"/>
    </reaction>
</comment>
<keyword evidence="2" id="KW-1133">Transmembrane helix</keyword>
<protein>
    <recommendedName>
        <fullName evidence="2">NADH-quinone oxidoreductase subunit J</fullName>
        <ecNumber evidence="2">7.1.1.-</ecNumber>
    </recommendedName>
</protein>
<dbReference type="Proteomes" id="UP000279470">
    <property type="component" value="Unassembled WGS sequence"/>
</dbReference>
<reference evidence="4" key="1">
    <citation type="submission" date="2018-11" db="EMBL/GenBank/DDBJ databases">
        <title>Phylogenetic, genomic, and biogeographic characterization of a novel and ubiquitous marine invertebrate-associated Rickettsiales parasite, Candidatus Marinoinvertebrata rohwerii, gen. nov., sp. nov.</title>
        <authorList>
            <person name="Klinges J.G."/>
            <person name="Rosales S.M."/>
            <person name="Mcminds R."/>
            <person name="Shaver E.C."/>
            <person name="Shantz A."/>
            <person name="Peters E.C."/>
            <person name="Burkepile D.E."/>
            <person name="Silliman B.R."/>
            <person name="Vega Thurber R.L."/>
        </authorList>
    </citation>
    <scope>NUCLEOTIDE SEQUENCE [LARGE SCALE GENOMIC DNA]</scope>
    <source>
        <strain evidence="4">a_cerv_44</strain>
    </source>
</reference>
<gene>
    <name evidence="3" type="ORF">EIC27_05840</name>
</gene>
<feature type="transmembrane region" description="Helical" evidence="2">
    <location>
        <begin position="6"/>
        <end position="23"/>
    </location>
</feature>
<feature type="transmembrane region" description="Helical" evidence="2">
    <location>
        <begin position="53"/>
        <end position="77"/>
    </location>
</feature>
<dbReference type="EMBL" id="RXFM01000093">
    <property type="protein sequence ID" value="RST62874.1"/>
    <property type="molecule type" value="Genomic_DNA"/>
</dbReference>
<feature type="transmembrane region" description="Helical" evidence="2">
    <location>
        <begin position="30"/>
        <end position="47"/>
    </location>
</feature>
<dbReference type="InterPro" id="IPR042106">
    <property type="entry name" value="Nuo/plastoQ_OxRdtase_6_NuoJ"/>
</dbReference>
<dbReference type="PANTHER" id="PTHR33269">
    <property type="entry name" value="NADH-UBIQUINONE OXIDOREDUCTASE CHAIN 6"/>
    <property type="match status" value="1"/>
</dbReference>
<keyword evidence="2" id="KW-0520">NAD</keyword>
<comment type="function">
    <text evidence="2">NDH-1 shuttles electrons from NADH, via FMN and iron-sulfur (Fe-S) centers, to quinones in the respiratory chain. Couples the redox reaction to proton translocation (for every two electrons transferred, four hydrogen ions are translocated across the cytoplasmic membrane), and thus conserves the redox energy in a proton gradient.</text>
</comment>
<accession>A0A429XEU6</accession>
<dbReference type="OrthoDB" id="9795409at2"/>
<dbReference type="Pfam" id="PF00499">
    <property type="entry name" value="Oxidored_q3"/>
    <property type="match status" value="1"/>
</dbReference>
<dbReference type="EC" id="7.1.1.-" evidence="2"/>
<dbReference type="NCBIfam" id="NF005164">
    <property type="entry name" value="PRK06638.1-4"/>
    <property type="match status" value="1"/>
</dbReference>
<name>A0A429XEU6_9RICK</name>
<keyword evidence="4" id="KW-1185">Reference proteome</keyword>
<dbReference type="GO" id="GO:0048038">
    <property type="term" value="F:quinone binding"/>
    <property type="evidence" value="ECO:0007669"/>
    <property type="project" value="UniProtKB-UniRule"/>
</dbReference>
<evidence type="ECO:0000313" key="3">
    <source>
        <dbReference type="EMBL" id="RST62874.1"/>
    </source>
</evidence>
<keyword evidence="2" id="KW-1003">Cell membrane</keyword>
<keyword evidence="3" id="KW-0560">Oxidoreductase</keyword>
<comment type="similarity">
    <text evidence="1 2">Belongs to the complex I subunit 6 family.</text>
</comment>
<feature type="transmembrane region" description="Helical" evidence="2">
    <location>
        <begin position="89"/>
        <end position="109"/>
    </location>
</feature>
<comment type="subcellular location">
    <subcellularLocation>
        <location evidence="2">Cell membrane</location>
        <topology evidence="2">Multi-pass membrane protein</topology>
    </subcellularLocation>
</comment>